<evidence type="ECO:0000313" key="1">
    <source>
        <dbReference type="EMBL" id="MDT9685271.1"/>
    </source>
</evidence>
<dbReference type="RefSeq" id="WP_315880315.1">
    <property type="nucleotide sequence ID" value="NZ_JAWCTQ010000038.1"/>
</dbReference>
<reference evidence="1 2" key="1">
    <citation type="submission" date="2023-09" db="EMBL/GenBank/DDBJ databases">
        <title>Streptomyces sp. nov.: A antagonism against Alternaria gaisen Producing Streptochlin, Isolated from Tamarix root soil.</title>
        <authorList>
            <person name="Chen Y."/>
        </authorList>
    </citation>
    <scope>NUCLEOTIDE SEQUENCE [LARGE SCALE GENOMIC DNA]</scope>
    <source>
        <strain evidence="1 2">TRM76323</strain>
    </source>
</reference>
<accession>A0ABU3QRN4</accession>
<proteinExistence type="predicted"/>
<evidence type="ECO:0000313" key="2">
    <source>
        <dbReference type="Proteomes" id="UP001250181"/>
    </source>
</evidence>
<protein>
    <submittedName>
        <fullName evidence="1">Uncharacterized protein</fullName>
    </submittedName>
</protein>
<organism evidence="1 2">
    <name type="scientific">Streptomyces tamarix</name>
    <dbReference type="NCBI Taxonomy" id="3078565"/>
    <lineage>
        <taxon>Bacteria</taxon>
        <taxon>Bacillati</taxon>
        <taxon>Actinomycetota</taxon>
        <taxon>Actinomycetes</taxon>
        <taxon>Kitasatosporales</taxon>
        <taxon>Streptomycetaceae</taxon>
        <taxon>Streptomyces</taxon>
    </lineage>
</organism>
<keyword evidence="2" id="KW-1185">Reference proteome</keyword>
<sequence>MTGPPARTAEETGGITVHRCTVTVVRRGGWSWGPDPRALVQNVIDTLPELLADHFAQQLAGDGPDVEITEPVTVTVRPGGPGWPGRTRAPTEVRFAPVPLAEALGEEPPGAVSFEESFAATAGPRAEPVAAALFGELAERGELDALIALLPEESLRAYALALLGADDAAAAHLLAELVRRARTGGPVEPQPGHLAAYLGSAGREEAARLVRSLTGPHDRAAGEPAPRAGGTVAARAGGEVRVRSALPFLLAGPLARIGYLDAIGPALAGVELAEEAPLFAAALAYKVLGATARGWRRGEQDSEAAAAFAGLEPPVPEERLTAFARAVRPALPVLDGVLALSVCRGHDPADPLLLTGTGDGLLLVDAQGVFPIAWAADTAALLPYWRECGRPPVLVCDGPLPPGSLRELASADVPFLTGVRPLRGDPVARLPWRTPLWTGTTRRRPDPRLAAELPGHADRLAGLVTALVTERRAVPLARDAALERTVTLAAALGLSTIAWTLWRDREIPDPLPALNRFADLEATVRFEPAAVRVRVPMGRRHADLLRGGLLADVPDVVWLGGRTLTFSGG</sequence>
<dbReference type="Proteomes" id="UP001250181">
    <property type="component" value="Unassembled WGS sequence"/>
</dbReference>
<gene>
    <name evidence="1" type="ORF">RND61_24875</name>
</gene>
<dbReference type="EMBL" id="JAWCTQ010000038">
    <property type="protein sequence ID" value="MDT9685271.1"/>
    <property type="molecule type" value="Genomic_DNA"/>
</dbReference>
<comment type="caution">
    <text evidence="1">The sequence shown here is derived from an EMBL/GenBank/DDBJ whole genome shotgun (WGS) entry which is preliminary data.</text>
</comment>
<name>A0ABU3QRN4_9ACTN</name>